<keyword evidence="1" id="KW-1133">Transmembrane helix</keyword>
<dbReference type="Pfam" id="PF13430">
    <property type="entry name" value="DUF4112"/>
    <property type="match status" value="1"/>
</dbReference>
<organism evidence="2 3">
    <name type="scientific">Metschnikowia pulcherrima</name>
    <dbReference type="NCBI Taxonomy" id="27326"/>
    <lineage>
        <taxon>Eukaryota</taxon>
        <taxon>Fungi</taxon>
        <taxon>Dikarya</taxon>
        <taxon>Ascomycota</taxon>
        <taxon>Saccharomycotina</taxon>
        <taxon>Pichiomycetes</taxon>
        <taxon>Metschnikowiaceae</taxon>
        <taxon>Metschnikowia</taxon>
    </lineage>
</organism>
<sequence>MSQLEEQLENIPGYDLAMDKYNDIMGEKFNNTDPFEDEDGNRRVLDVTKTTAKERKVWKRIQKLAWAHDKCFLGSCGVGMDCGIGLVPLAVFFLPGIGAIITYVIHARVISIAQNELYLPAKLVAKLQANILMDFLISLPPVIGAFLSWLNGCLTRNAGMIYVYLAKMGEKRAAGQAPVYIGPLAQGRSAQNPVAQSHVLQGQNLQRDVETDKSLKLFKKTQPESNVIVGTQLSGVR</sequence>
<comment type="caution">
    <text evidence="2">The sequence shown here is derived from an EMBL/GenBank/DDBJ whole genome shotgun (WGS) entry which is preliminary data.</text>
</comment>
<proteinExistence type="predicted"/>
<accession>A0A8H7GXH5</accession>
<gene>
    <name evidence="2" type="ORF">HF325_000184</name>
</gene>
<dbReference type="PANTHER" id="PTHR35519:SF1">
    <property type="entry name" value="YALI0C06193P"/>
    <property type="match status" value="1"/>
</dbReference>
<evidence type="ECO:0000256" key="1">
    <source>
        <dbReference type="SAM" id="Phobius"/>
    </source>
</evidence>
<keyword evidence="1" id="KW-0472">Membrane</keyword>
<dbReference type="EMBL" id="JACBPP010000001">
    <property type="protein sequence ID" value="KAF8004727.1"/>
    <property type="molecule type" value="Genomic_DNA"/>
</dbReference>
<protein>
    <submittedName>
        <fullName evidence="2">Uncharacterized protein</fullName>
    </submittedName>
</protein>
<dbReference type="Proteomes" id="UP000649328">
    <property type="component" value="Unassembled WGS sequence"/>
</dbReference>
<keyword evidence="1" id="KW-0812">Transmembrane</keyword>
<reference evidence="2" key="1">
    <citation type="submission" date="2020-10" db="EMBL/GenBank/DDBJ databases">
        <title>The Whole-Genome Sequence of Metschnikowia persimmonesis, a Novel Endophytic Yeast Species Isolated from Medicinal Plant Diospyros kaki Thumb.</title>
        <authorList>
            <person name="Rahmat E."/>
            <person name="Kang Y."/>
        </authorList>
    </citation>
    <scope>NUCLEOTIDE SEQUENCE</scope>
    <source>
        <strain evidence="2">KIOM G15050</strain>
    </source>
</reference>
<feature type="transmembrane region" description="Helical" evidence="1">
    <location>
        <begin position="131"/>
        <end position="150"/>
    </location>
</feature>
<dbReference type="PANTHER" id="PTHR35519">
    <property type="entry name" value="MEMBRANE PROTEINS"/>
    <property type="match status" value="1"/>
</dbReference>
<evidence type="ECO:0000313" key="2">
    <source>
        <dbReference type="EMBL" id="KAF8004727.1"/>
    </source>
</evidence>
<keyword evidence="3" id="KW-1185">Reference proteome</keyword>
<evidence type="ECO:0000313" key="3">
    <source>
        <dbReference type="Proteomes" id="UP000649328"/>
    </source>
</evidence>
<dbReference type="InterPro" id="IPR025187">
    <property type="entry name" value="DUF4112"/>
</dbReference>
<dbReference type="AlphaFoldDB" id="A0A8H7GXH5"/>
<feature type="transmembrane region" description="Helical" evidence="1">
    <location>
        <begin position="89"/>
        <end position="110"/>
    </location>
</feature>
<dbReference type="OrthoDB" id="2103474at2759"/>
<name>A0A8H7GXH5_9ASCO</name>